<dbReference type="Proteomes" id="UP000294641">
    <property type="component" value="Unassembled WGS sequence"/>
</dbReference>
<dbReference type="Pfam" id="PF07261">
    <property type="entry name" value="DnaB_2"/>
    <property type="match status" value="2"/>
</dbReference>
<feature type="region of interest" description="Disordered" evidence="2">
    <location>
        <begin position="524"/>
        <end position="552"/>
    </location>
</feature>
<keyword evidence="6" id="KW-0547">Nucleotide-binding</keyword>
<dbReference type="OrthoDB" id="2082007at2"/>
<organism evidence="5 7">
    <name type="scientific">Kurthia zopfii</name>
    <dbReference type="NCBI Taxonomy" id="1650"/>
    <lineage>
        <taxon>Bacteria</taxon>
        <taxon>Bacillati</taxon>
        <taxon>Bacillota</taxon>
        <taxon>Bacilli</taxon>
        <taxon>Bacillales</taxon>
        <taxon>Caryophanaceae</taxon>
        <taxon>Kurthia</taxon>
    </lineage>
</organism>
<dbReference type="InterPro" id="IPR058660">
    <property type="entry name" value="WHD_DnaB"/>
</dbReference>
<evidence type="ECO:0000313" key="8">
    <source>
        <dbReference type="Proteomes" id="UP000294641"/>
    </source>
</evidence>
<dbReference type="EMBL" id="UGNP01000001">
    <property type="protein sequence ID" value="STX10274.1"/>
    <property type="molecule type" value="Genomic_DNA"/>
</dbReference>
<dbReference type="EMBL" id="SNZG01000008">
    <property type="protein sequence ID" value="TDR40535.1"/>
    <property type="molecule type" value="Genomic_DNA"/>
</dbReference>
<keyword evidence="6" id="KW-0378">Hydrolase</keyword>
<dbReference type="AlphaFoldDB" id="A0A8B4QC94"/>
<feature type="domain" description="DnaB/C C-terminal" evidence="3">
    <location>
        <begin position="458"/>
        <end position="518"/>
    </location>
</feature>
<name>A0A8B4QC94_9BACL</name>
<evidence type="ECO:0000313" key="6">
    <source>
        <dbReference type="EMBL" id="TDR40535.1"/>
    </source>
</evidence>
<sequence>MQLLNELRPVDRFITQIPFPLSSYERKLVTLLYQPLIGPEPISLYFQLWAEGEDREEVNYSHYHLMNSLGMSIHAIFKARIALEAIGLIRTYKKEDDQFRYFAYDVMPPLEARRFFDDPLLSMFLFSKIGEKTYRSLRQRFLPKGVSKEGMEEVSRQFTDVYKPIQQHMPANDFEQPIIEKPIDIPFEYREFDFNLLFTSLSEAMIPHRYLTPEIKECIAKTAFTYNFNALDMKNVLILAIQDDDTVSPSAIRKAASEFYKLNVSKTPPEIAMMNPSEEKFDENKGWGNRYEELVEYFEKTSMIEVLKGVNNDQEPFEQDIELFADLVGKYEMEVPVVNVLIHYVYLSSDLGMNKKFVQTIAANWRKKEISTAAQAMREARDFIDKKSPTTKKNPIENTHQKFLLLQSAAHNFYQTEVANKQKIKTFEHLEADFIQLVSKTEPITMLNLLSDGKEPFSKDIKIVKDFAAKYEFENPVLNTLLHYAYFISEGSLNAPFLEAIASTWRKNEVKTVEEAIKVASNQRKSNAQKYGKTSYSGGAKKELPKWINSSEKPSNLAQLEELERQFKKNK</sequence>
<feature type="domain" description="Replicative helicase loading/DNA remodeling protein DnaB N-terminal winged helix" evidence="4">
    <location>
        <begin position="21"/>
        <end position="209"/>
    </location>
</feature>
<keyword evidence="6" id="KW-0067">ATP-binding</keyword>
<accession>A0A8B4QC94</accession>
<dbReference type="Proteomes" id="UP000254330">
    <property type="component" value="Unassembled WGS sequence"/>
</dbReference>
<dbReference type="Pfam" id="PF25888">
    <property type="entry name" value="WHD_DnaB"/>
    <property type="match status" value="1"/>
</dbReference>
<keyword evidence="8" id="KW-1185">Reference proteome</keyword>
<evidence type="ECO:0000259" key="4">
    <source>
        <dbReference type="Pfam" id="PF25888"/>
    </source>
</evidence>
<protein>
    <submittedName>
        <fullName evidence="5">Replication initiation and membrane attachment protein</fullName>
    </submittedName>
    <submittedName>
        <fullName evidence="6">Replicative DNA helicase loader DnaB</fullName>
    </submittedName>
</protein>
<reference evidence="5 7" key="1">
    <citation type="submission" date="2018-06" db="EMBL/GenBank/DDBJ databases">
        <authorList>
            <consortium name="Pathogen Informatics"/>
            <person name="Doyle S."/>
        </authorList>
    </citation>
    <scope>NUCLEOTIDE SEQUENCE [LARGE SCALE GENOMIC DNA]</scope>
    <source>
        <strain evidence="5 7">NCTC10597</strain>
    </source>
</reference>
<evidence type="ECO:0000259" key="3">
    <source>
        <dbReference type="Pfam" id="PF07261"/>
    </source>
</evidence>
<reference evidence="6 8" key="2">
    <citation type="submission" date="2019-03" db="EMBL/GenBank/DDBJ databases">
        <title>Genomic Encyclopedia of Type Strains, Phase IV (KMG-IV): sequencing the most valuable type-strain genomes for metagenomic binning, comparative biology and taxonomic classification.</title>
        <authorList>
            <person name="Goeker M."/>
        </authorList>
    </citation>
    <scope>NUCLEOTIDE SEQUENCE [LARGE SCALE GENOMIC DNA]</scope>
    <source>
        <strain evidence="6 8">DSM 20580</strain>
    </source>
</reference>
<feature type="domain" description="DnaB/C C-terminal" evidence="3">
    <location>
        <begin position="320"/>
        <end position="378"/>
    </location>
</feature>
<comment type="similarity">
    <text evidence="1">Belongs to the DnaB/DnaD family.</text>
</comment>
<comment type="caution">
    <text evidence="5">The sequence shown here is derived from an EMBL/GenBank/DDBJ whole genome shotgun (WGS) entry which is preliminary data.</text>
</comment>
<gene>
    <name evidence="5" type="primary">dnaB</name>
    <name evidence="6" type="ORF">DFR61_10849</name>
    <name evidence="5" type="ORF">NCTC10597_01994</name>
</gene>
<evidence type="ECO:0000313" key="5">
    <source>
        <dbReference type="EMBL" id="STX10274.1"/>
    </source>
</evidence>
<dbReference type="InterPro" id="IPR006343">
    <property type="entry name" value="DnaB/C_C"/>
</dbReference>
<evidence type="ECO:0000313" key="7">
    <source>
        <dbReference type="Proteomes" id="UP000254330"/>
    </source>
</evidence>
<proteinExistence type="inferred from homology"/>
<keyword evidence="6" id="KW-0347">Helicase</keyword>
<evidence type="ECO:0000256" key="2">
    <source>
        <dbReference type="SAM" id="MobiDB-lite"/>
    </source>
</evidence>
<dbReference type="GO" id="GO:0004386">
    <property type="term" value="F:helicase activity"/>
    <property type="evidence" value="ECO:0007669"/>
    <property type="project" value="UniProtKB-KW"/>
</dbReference>
<dbReference type="RefSeq" id="WP_109349026.1">
    <property type="nucleotide sequence ID" value="NZ_BJUE01000004.1"/>
</dbReference>
<feature type="compositionally biased region" description="Polar residues" evidence="2">
    <location>
        <begin position="524"/>
        <end position="537"/>
    </location>
</feature>
<evidence type="ECO:0000256" key="1">
    <source>
        <dbReference type="ARBA" id="ARBA00093462"/>
    </source>
</evidence>